<evidence type="ECO:0000313" key="7">
    <source>
        <dbReference type="EMBL" id="PHJ19557.1"/>
    </source>
</evidence>
<keyword evidence="8" id="KW-1185">Reference proteome</keyword>
<sequence length="470" mass="52872">MASMNSLLSLEGAESYLRQATPEGHSVLEHVSEVLSTLLAQRPPDPYESFELVSEYVKKQRDIKQQNLDKPQPIDDEPDQSKIQAKWLKFSRKLLKLAAPQEEDGDKTYAFAPDFTFENRMLSWAGYGFSEREAFRISCGLKRLASEVPGLVSIRFWGKILGIDNDYWIAEGQLEGEEGVRSAGEGDEEEADPRGLGANKYTYWVLRDEATGEWEMLPDVLPAHIRVARRIKKLFTGDPDKDIITFPWFPGKERHLLRATIAQISSETIVCPAGLWKPKEDDPGQIEEDPEFEYPSARELLPIESWTHSREYINDAGLTGYPEVDEEADEELYAKIQAKMEQDPILETTRSIAEDPELPTGQPPWTTKLAGDCATYGADAVTYAVTVLKSLRWPGAVTVYQNKKFTSVYIGYGIRAGLNPFFPVAPDDVQEDPNDVDEQPEPQPEDDELSDGASQENEEEKGEAEAEEDS</sequence>
<dbReference type="GeneID" id="94429983"/>
<reference evidence="7 8" key="1">
    <citation type="journal article" date="2017" name="Int. J. Parasitol.">
        <title>The genome of the protozoan parasite Cystoisospora suis and a reverse vaccinology approach to identify vaccine candidates.</title>
        <authorList>
            <person name="Palmieri N."/>
            <person name="Shrestha A."/>
            <person name="Ruttkowski B."/>
            <person name="Beck T."/>
            <person name="Vogl C."/>
            <person name="Tomley F."/>
            <person name="Blake D.P."/>
            <person name="Joachim A."/>
        </authorList>
    </citation>
    <scope>NUCLEOTIDE SEQUENCE [LARGE SCALE GENOMIC DNA]</scope>
    <source>
        <strain evidence="7 8">Wien I</strain>
    </source>
</reference>
<gene>
    <name evidence="7" type="ORF">CSUI_006618</name>
</gene>
<dbReference type="Pfam" id="PF04712">
    <property type="entry name" value="Radial_spoke"/>
    <property type="match status" value="2"/>
</dbReference>
<dbReference type="PANTHER" id="PTHR13159:SF0">
    <property type="entry name" value="RADIAL SPOKE HEAD 6 HOMOLOG A"/>
    <property type="match status" value="1"/>
</dbReference>
<comment type="caution">
    <text evidence="7">The sequence shown here is derived from an EMBL/GenBank/DDBJ whole genome shotgun (WGS) entry which is preliminary data.</text>
</comment>
<dbReference type="GO" id="GO:0001534">
    <property type="term" value="C:radial spoke"/>
    <property type="evidence" value="ECO:0007669"/>
    <property type="project" value="InterPro"/>
</dbReference>
<proteinExistence type="predicted"/>
<keyword evidence="3" id="KW-0969">Cilium</keyword>
<feature type="compositionally biased region" description="Acidic residues" evidence="6">
    <location>
        <begin position="428"/>
        <end position="470"/>
    </location>
</feature>
<dbReference type="AlphaFoldDB" id="A0A2C6KPT2"/>
<evidence type="ECO:0000256" key="2">
    <source>
        <dbReference type="ARBA" id="ARBA00022490"/>
    </source>
</evidence>
<dbReference type="VEuPathDB" id="ToxoDB:CSUI_006618"/>
<feature type="region of interest" description="Disordered" evidence="6">
    <location>
        <begin position="423"/>
        <end position="470"/>
    </location>
</feature>
<organism evidence="7 8">
    <name type="scientific">Cystoisospora suis</name>
    <dbReference type="NCBI Taxonomy" id="483139"/>
    <lineage>
        <taxon>Eukaryota</taxon>
        <taxon>Sar</taxon>
        <taxon>Alveolata</taxon>
        <taxon>Apicomplexa</taxon>
        <taxon>Conoidasida</taxon>
        <taxon>Coccidia</taxon>
        <taxon>Eucoccidiorida</taxon>
        <taxon>Eimeriorina</taxon>
        <taxon>Sarcocystidae</taxon>
        <taxon>Cystoisospora</taxon>
    </lineage>
</organism>
<evidence type="ECO:0000313" key="8">
    <source>
        <dbReference type="Proteomes" id="UP000221165"/>
    </source>
</evidence>
<keyword evidence="4" id="KW-0206">Cytoskeleton</keyword>
<evidence type="ECO:0000256" key="1">
    <source>
        <dbReference type="ARBA" id="ARBA00004430"/>
    </source>
</evidence>
<keyword evidence="2" id="KW-0963">Cytoplasm</keyword>
<dbReference type="Proteomes" id="UP000221165">
    <property type="component" value="Unassembled WGS sequence"/>
</dbReference>
<protein>
    <submittedName>
        <fullName evidence="7">Radial spokehead family protein</fullName>
    </submittedName>
</protein>
<evidence type="ECO:0000256" key="5">
    <source>
        <dbReference type="ARBA" id="ARBA00023273"/>
    </source>
</evidence>
<evidence type="ECO:0000256" key="3">
    <source>
        <dbReference type="ARBA" id="ARBA00023069"/>
    </source>
</evidence>
<name>A0A2C6KPT2_9APIC</name>
<comment type="subcellular location">
    <subcellularLocation>
        <location evidence="1">Cytoplasm</location>
        <location evidence="1">Cytoskeleton</location>
        <location evidence="1">Cilium axoneme</location>
    </subcellularLocation>
</comment>
<accession>A0A2C6KPT2</accession>
<dbReference type="GO" id="GO:0060294">
    <property type="term" value="P:cilium movement involved in cell motility"/>
    <property type="evidence" value="ECO:0007669"/>
    <property type="project" value="InterPro"/>
</dbReference>
<dbReference type="PANTHER" id="PTHR13159">
    <property type="entry name" value="RADIAL SPOKEHEAD-RELATED"/>
    <property type="match status" value="1"/>
</dbReference>
<dbReference type="OrthoDB" id="272202at2759"/>
<dbReference type="CDD" id="cd22963">
    <property type="entry name" value="DD_CrRSP4-like"/>
    <property type="match status" value="1"/>
</dbReference>
<dbReference type="GO" id="GO:0035082">
    <property type="term" value="P:axoneme assembly"/>
    <property type="evidence" value="ECO:0007669"/>
    <property type="project" value="TreeGrafter"/>
</dbReference>
<dbReference type="EMBL" id="MIGC01003365">
    <property type="protein sequence ID" value="PHJ19557.1"/>
    <property type="molecule type" value="Genomic_DNA"/>
</dbReference>
<dbReference type="RefSeq" id="XP_067921256.1">
    <property type="nucleotide sequence ID" value="XM_068066772.1"/>
</dbReference>
<dbReference type="InterPro" id="IPR006802">
    <property type="entry name" value="Radial_spoke"/>
</dbReference>
<keyword evidence="5" id="KW-0966">Cell projection</keyword>
<evidence type="ECO:0000256" key="6">
    <source>
        <dbReference type="SAM" id="MobiDB-lite"/>
    </source>
</evidence>
<evidence type="ECO:0000256" key="4">
    <source>
        <dbReference type="ARBA" id="ARBA00023212"/>
    </source>
</evidence>